<proteinExistence type="predicted"/>
<dbReference type="AlphaFoldDB" id="A0A0A1SWT3"/>
<organism evidence="2 3">
    <name type="scientific">[Torrubiella] hemipterigena</name>
    <dbReference type="NCBI Taxonomy" id="1531966"/>
    <lineage>
        <taxon>Eukaryota</taxon>
        <taxon>Fungi</taxon>
        <taxon>Dikarya</taxon>
        <taxon>Ascomycota</taxon>
        <taxon>Pezizomycotina</taxon>
        <taxon>Sordariomycetes</taxon>
        <taxon>Hypocreomycetidae</taxon>
        <taxon>Hypocreales</taxon>
        <taxon>Clavicipitaceae</taxon>
        <taxon>Clavicipitaceae incertae sedis</taxon>
        <taxon>'Torrubiella' clade</taxon>
    </lineage>
</organism>
<gene>
    <name evidence="2" type="ORF">VHEMI04993</name>
</gene>
<sequence length="389" mass="42912">MSVRVQEALDEERRHVADDRQKLLSQITALINSQADTQDSRMAEKTKTIQTTIADANTSLENAMSQYGTGMDTWDEKEAQLLEDVKKSRETLKTKLKDDWTAASEQSTAIQNTARAVHGDTSRVVEEQVEEFGNQMQALDDFVTRARQENNAHHDTHAKSMQALSGTVDQSFVNISTHFKTTFDRVKNMGEEMAVDVKDMQDGLEPLDSQLCQPLTNLRDVVTATSLQEYQPTGDTPQKVPYQYPTTLPRTGSETSISRIDEEPPSPVSQGNEAPVDETMVFADLPTLRPKESSDSLTTSILDKSQLSMSLREVNPNVTSNLTTGAIGFDPRASTISTPAETTGPLFKRSSRLGLARGIKKQAVSEGRENVPLTSSYPTGTKRKSARLA</sequence>
<dbReference type="STRING" id="1531966.A0A0A1SWT3"/>
<evidence type="ECO:0000256" key="1">
    <source>
        <dbReference type="SAM" id="MobiDB-lite"/>
    </source>
</evidence>
<evidence type="ECO:0000313" key="3">
    <source>
        <dbReference type="Proteomes" id="UP000039046"/>
    </source>
</evidence>
<dbReference type="OrthoDB" id="3176171at2759"/>
<accession>A0A0A1SWT3</accession>
<reference evidence="2 3" key="1">
    <citation type="journal article" date="2015" name="Genome Announc.">
        <title>Draft Genome Sequence and Gene Annotation of the Entomopathogenic Fungus Verticillium hemipterigenum.</title>
        <authorList>
            <person name="Horn F."/>
            <person name="Habel A."/>
            <person name="Scharf D.H."/>
            <person name="Dworschak J."/>
            <person name="Brakhage A.A."/>
            <person name="Guthke R."/>
            <person name="Hertweck C."/>
            <person name="Linde J."/>
        </authorList>
    </citation>
    <scope>NUCLEOTIDE SEQUENCE [LARGE SCALE GENOMIC DNA]</scope>
</reference>
<evidence type="ECO:0000313" key="2">
    <source>
        <dbReference type="EMBL" id="CEJ89131.1"/>
    </source>
</evidence>
<protein>
    <submittedName>
        <fullName evidence="2">Uncharacterized protein</fullName>
    </submittedName>
</protein>
<feature type="compositionally biased region" description="Polar residues" evidence="1">
    <location>
        <begin position="244"/>
        <end position="258"/>
    </location>
</feature>
<dbReference type="EMBL" id="CDHN01000002">
    <property type="protein sequence ID" value="CEJ89131.1"/>
    <property type="molecule type" value="Genomic_DNA"/>
</dbReference>
<dbReference type="HOGENOM" id="CLU_847406_0_0_1"/>
<feature type="region of interest" description="Disordered" evidence="1">
    <location>
        <begin position="231"/>
        <end position="275"/>
    </location>
</feature>
<keyword evidence="3" id="KW-1185">Reference proteome</keyword>
<name>A0A0A1SWT3_9HYPO</name>
<dbReference type="Proteomes" id="UP000039046">
    <property type="component" value="Unassembled WGS sequence"/>
</dbReference>
<feature type="region of interest" description="Disordered" evidence="1">
    <location>
        <begin position="359"/>
        <end position="389"/>
    </location>
</feature>